<dbReference type="AlphaFoldDB" id="A0A5C3L275"/>
<organism evidence="1 2">
    <name type="scientific">Coprinopsis marcescibilis</name>
    <name type="common">Agaric fungus</name>
    <name type="synonym">Psathyrella marcescibilis</name>
    <dbReference type="NCBI Taxonomy" id="230819"/>
    <lineage>
        <taxon>Eukaryota</taxon>
        <taxon>Fungi</taxon>
        <taxon>Dikarya</taxon>
        <taxon>Basidiomycota</taxon>
        <taxon>Agaricomycotina</taxon>
        <taxon>Agaricomycetes</taxon>
        <taxon>Agaricomycetidae</taxon>
        <taxon>Agaricales</taxon>
        <taxon>Agaricineae</taxon>
        <taxon>Psathyrellaceae</taxon>
        <taxon>Coprinopsis</taxon>
    </lineage>
</organism>
<proteinExistence type="predicted"/>
<dbReference type="Proteomes" id="UP000307440">
    <property type="component" value="Unassembled WGS sequence"/>
</dbReference>
<evidence type="ECO:0000313" key="2">
    <source>
        <dbReference type="Proteomes" id="UP000307440"/>
    </source>
</evidence>
<evidence type="ECO:0000313" key="1">
    <source>
        <dbReference type="EMBL" id="TFK27099.1"/>
    </source>
</evidence>
<protein>
    <submittedName>
        <fullName evidence="1">Uncharacterized protein</fullName>
    </submittedName>
</protein>
<keyword evidence="2" id="KW-1185">Reference proteome</keyword>
<sequence length="153" mass="18188">MPLPRATREIKFLKTLETSELGWWFKSLRHLRFPRWNARRIVHLPCYGGRSRRTLRCDIPSLDWKKLRGSDSLLFSLLGCSVSRVRTWLISSLPRAFVESLRPYVGPALHTRVYLTFPDRCRTNRKRCQAAVLCCFKRTWSKLYGQKQHRQHC</sequence>
<accession>A0A5C3L275</accession>
<reference evidence="1 2" key="1">
    <citation type="journal article" date="2019" name="Nat. Ecol. Evol.">
        <title>Megaphylogeny resolves global patterns of mushroom evolution.</title>
        <authorList>
            <person name="Varga T."/>
            <person name="Krizsan K."/>
            <person name="Foldi C."/>
            <person name="Dima B."/>
            <person name="Sanchez-Garcia M."/>
            <person name="Sanchez-Ramirez S."/>
            <person name="Szollosi G.J."/>
            <person name="Szarkandi J.G."/>
            <person name="Papp V."/>
            <person name="Albert L."/>
            <person name="Andreopoulos W."/>
            <person name="Angelini C."/>
            <person name="Antonin V."/>
            <person name="Barry K.W."/>
            <person name="Bougher N.L."/>
            <person name="Buchanan P."/>
            <person name="Buyck B."/>
            <person name="Bense V."/>
            <person name="Catcheside P."/>
            <person name="Chovatia M."/>
            <person name="Cooper J."/>
            <person name="Damon W."/>
            <person name="Desjardin D."/>
            <person name="Finy P."/>
            <person name="Geml J."/>
            <person name="Haridas S."/>
            <person name="Hughes K."/>
            <person name="Justo A."/>
            <person name="Karasinski D."/>
            <person name="Kautmanova I."/>
            <person name="Kiss B."/>
            <person name="Kocsube S."/>
            <person name="Kotiranta H."/>
            <person name="LaButti K.M."/>
            <person name="Lechner B.E."/>
            <person name="Liimatainen K."/>
            <person name="Lipzen A."/>
            <person name="Lukacs Z."/>
            <person name="Mihaltcheva S."/>
            <person name="Morgado L.N."/>
            <person name="Niskanen T."/>
            <person name="Noordeloos M.E."/>
            <person name="Ohm R.A."/>
            <person name="Ortiz-Santana B."/>
            <person name="Ovrebo C."/>
            <person name="Racz N."/>
            <person name="Riley R."/>
            <person name="Savchenko A."/>
            <person name="Shiryaev A."/>
            <person name="Soop K."/>
            <person name="Spirin V."/>
            <person name="Szebenyi C."/>
            <person name="Tomsovsky M."/>
            <person name="Tulloss R.E."/>
            <person name="Uehling J."/>
            <person name="Grigoriev I.V."/>
            <person name="Vagvolgyi C."/>
            <person name="Papp T."/>
            <person name="Martin F.M."/>
            <person name="Miettinen O."/>
            <person name="Hibbett D.S."/>
            <person name="Nagy L.G."/>
        </authorList>
    </citation>
    <scope>NUCLEOTIDE SEQUENCE [LARGE SCALE GENOMIC DNA]</scope>
    <source>
        <strain evidence="1 2">CBS 121175</strain>
    </source>
</reference>
<gene>
    <name evidence="1" type="ORF">FA15DRAFT_239367</name>
</gene>
<name>A0A5C3L275_COPMA</name>
<dbReference type="EMBL" id="ML210168">
    <property type="protein sequence ID" value="TFK27099.1"/>
    <property type="molecule type" value="Genomic_DNA"/>
</dbReference>